<dbReference type="InterPro" id="IPR029044">
    <property type="entry name" value="Nucleotide-diphossugar_trans"/>
</dbReference>
<dbReference type="Gene3D" id="3.90.550.10">
    <property type="entry name" value="Spore Coat Polysaccharide Biosynthesis Protein SpsA, Chain A"/>
    <property type="match status" value="1"/>
</dbReference>
<proteinExistence type="predicted"/>
<protein>
    <submittedName>
        <fullName evidence="1">Uncharacterized protein</fullName>
    </submittedName>
</protein>
<keyword evidence="2" id="KW-1185">Reference proteome</keyword>
<dbReference type="EMBL" id="QNGE01002047">
    <property type="protein sequence ID" value="KAA3676324.1"/>
    <property type="molecule type" value="Genomic_DNA"/>
</dbReference>
<comment type="caution">
    <text evidence="1">The sequence shown here is derived from an EMBL/GenBank/DDBJ whole genome shotgun (WGS) entry which is preliminary data.</text>
</comment>
<dbReference type="Proteomes" id="UP000324629">
    <property type="component" value="Unassembled WGS sequence"/>
</dbReference>
<evidence type="ECO:0000313" key="1">
    <source>
        <dbReference type="EMBL" id="KAA3676324.1"/>
    </source>
</evidence>
<gene>
    <name evidence="1" type="ORF">DEA37_0001445</name>
</gene>
<reference evidence="1 2" key="1">
    <citation type="journal article" date="2019" name="Gigascience">
        <title>Whole-genome sequence of the oriental lung fluke Paragonimus westermani.</title>
        <authorList>
            <person name="Oey H."/>
            <person name="Zakrzewski M."/>
            <person name="Narain K."/>
            <person name="Devi K.R."/>
            <person name="Agatsuma T."/>
            <person name="Nawaratna S."/>
            <person name="Gobert G.N."/>
            <person name="Jones M.K."/>
            <person name="Ragan M.A."/>
            <person name="McManus D.P."/>
            <person name="Krause L."/>
        </authorList>
    </citation>
    <scope>NUCLEOTIDE SEQUENCE [LARGE SCALE GENOMIC DNA]</scope>
    <source>
        <strain evidence="1 2">IND2009</strain>
    </source>
</reference>
<evidence type="ECO:0000313" key="2">
    <source>
        <dbReference type="Proteomes" id="UP000324629"/>
    </source>
</evidence>
<sequence>MMNVFHGLRSDLQMYIKRKADFNFRYFCLLNQDVINTALKTIGASTIYKLPCEWNRQLVRNIQPKNCSVRWDPANPDRQTDGTLHLKIAHFNNQKKPDILWPDWLEPINESQNEDYTIGKHLVVIINCITHTILPFIQLFITTEAVLLTRVSLHPVLLSTGTDLQLRQTFIEQYRYFRDYDGQVLRSKIKEVCPRWCWPDENRERRREELVSFTMDE</sequence>
<dbReference type="AlphaFoldDB" id="A0A5J4NLH3"/>
<name>A0A5J4NLH3_9TREM</name>
<organism evidence="1 2">
    <name type="scientific">Paragonimus westermani</name>
    <dbReference type="NCBI Taxonomy" id="34504"/>
    <lineage>
        <taxon>Eukaryota</taxon>
        <taxon>Metazoa</taxon>
        <taxon>Spiralia</taxon>
        <taxon>Lophotrochozoa</taxon>
        <taxon>Platyhelminthes</taxon>
        <taxon>Trematoda</taxon>
        <taxon>Digenea</taxon>
        <taxon>Plagiorchiida</taxon>
        <taxon>Troglotremata</taxon>
        <taxon>Troglotrematidae</taxon>
        <taxon>Paragonimus</taxon>
    </lineage>
</organism>
<accession>A0A5J4NLH3</accession>